<name>A0A368SSM2_SETIT</name>
<reference evidence="2" key="2">
    <citation type="submission" date="2015-07" db="EMBL/GenBank/DDBJ databases">
        <authorList>
            <person name="Noorani M."/>
        </authorList>
    </citation>
    <scope>NUCLEOTIDE SEQUENCE</scope>
    <source>
        <strain evidence="2">Yugu1</strain>
    </source>
</reference>
<protein>
    <submittedName>
        <fullName evidence="2">Uncharacterized protein</fullName>
    </submittedName>
</protein>
<feature type="region of interest" description="Disordered" evidence="1">
    <location>
        <begin position="1"/>
        <end position="22"/>
    </location>
</feature>
<accession>A0A368SSM2</accession>
<proteinExistence type="predicted"/>
<reference evidence="2" key="1">
    <citation type="journal article" date="2012" name="Nat. Biotechnol.">
        <title>Reference genome sequence of the model plant Setaria.</title>
        <authorList>
            <person name="Bennetzen J.L."/>
            <person name="Schmutz J."/>
            <person name="Wang H."/>
            <person name="Percifield R."/>
            <person name="Hawkins J."/>
            <person name="Pontaroli A.C."/>
            <person name="Estep M."/>
            <person name="Feng L."/>
            <person name="Vaughn J.N."/>
            <person name="Grimwood J."/>
            <person name="Jenkins J."/>
            <person name="Barry K."/>
            <person name="Lindquist E."/>
            <person name="Hellsten U."/>
            <person name="Deshpande S."/>
            <person name="Wang X."/>
            <person name="Wu X."/>
            <person name="Mitros T."/>
            <person name="Triplett J."/>
            <person name="Yang X."/>
            <person name="Ye C.Y."/>
            <person name="Mauro-Herrera M."/>
            <person name="Wang L."/>
            <person name="Li P."/>
            <person name="Sharma M."/>
            <person name="Sharma R."/>
            <person name="Ronald P.C."/>
            <person name="Panaud O."/>
            <person name="Kellogg E.A."/>
            <person name="Brutnell T.P."/>
            <person name="Doust A.N."/>
            <person name="Tuskan G.A."/>
            <person name="Rokhsar D."/>
            <person name="Devos K.M."/>
        </authorList>
    </citation>
    <scope>NUCLEOTIDE SEQUENCE [LARGE SCALE GENOMIC DNA]</scope>
    <source>
        <strain evidence="2">Yugu1</strain>
    </source>
</reference>
<evidence type="ECO:0000313" key="2">
    <source>
        <dbReference type="EMBL" id="RCV45431.1"/>
    </source>
</evidence>
<evidence type="ECO:0000256" key="1">
    <source>
        <dbReference type="SAM" id="MobiDB-lite"/>
    </source>
</evidence>
<organism evidence="2">
    <name type="scientific">Setaria italica</name>
    <name type="common">Foxtail millet</name>
    <name type="synonym">Panicum italicum</name>
    <dbReference type="NCBI Taxonomy" id="4555"/>
    <lineage>
        <taxon>Eukaryota</taxon>
        <taxon>Viridiplantae</taxon>
        <taxon>Streptophyta</taxon>
        <taxon>Embryophyta</taxon>
        <taxon>Tracheophyta</taxon>
        <taxon>Spermatophyta</taxon>
        <taxon>Magnoliopsida</taxon>
        <taxon>Liliopsida</taxon>
        <taxon>Poales</taxon>
        <taxon>Poaceae</taxon>
        <taxon>PACMAD clade</taxon>
        <taxon>Panicoideae</taxon>
        <taxon>Panicodae</taxon>
        <taxon>Paniceae</taxon>
        <taxon>Cenchrinae</taxon>
        <taxon>Setaria</taxon>
    </lineage>
</organism>
<gene>
    <name evidence="2" type="ORF">SETIT_9G453300v2</name>
</gene>
<sequence length="100" mass="10776">MPMRRRWLSVSAAAGSARSSGREHASVLGGLIWWAGGTARHRTPCSLHVARPILLASDRDLGRGNPARFRGRRTPQVGGRVRFVARRRTAPGSPAPPSGM</sequence>
<feature type="region of interest" description="Disordered" evidence="1">
    <location>
        <begin position="60"/>
        <end position="100"/>
    </location>
</feature>
<dbReference type="AlphaFoldDB" id="A0A368SSM2"/>
<dbReference type="EMBL" id="CM003536">
    <property type="protein sequence ID" value="RCV45431.1"/>
    <property type="molecule type" value="Genomic_DNA"/>
</dbReference>